<gene>
    <name evidence="1" type="ordered locus">PCC8801_3967</name>
</gene>
<evidence type="ECO:0000313" key="1">
    <source>
        <dbReference type="EMBL" id="ACK67908.1"/>
    </source>
</evidence>
<keyword evidence="2" id="KW-1185">Reference proteome</keyword>
<protein>
    <recommendedName>
        <fullName evidence="3">DUF1579 domain-containing protein</fullName>
    </recommendedName>
</protein>
<dbReference type="HOGENOM" id="CLU_1746592_0_0_3"/>
<dbReference type="STRING" id="41431.PCC8801_3967"/>
<evidence type="ECO:0008006" key="3">
    <source>
        <dbReference type="Google" id="ProtNLM"/>
    </source>
</evidence>
<dbReference type="KEGG" id="cyp:PCC8801_3967"/>
<dbReference type="RefSeq" id="WP_012597162.1">
    <property type="nucleotide sequence ID" value="NC_011726.1"/>
</dbReference>
<proteinExistence type="predicted"/>
<evidence type="ECO:0000313" key="2">
    <source>
        <dbReference type="Proteomes" id="UP000008204"/>
    </source>
</evidence>
<dbReference type="Gene3D" id="2.40.128.20">
    <property type="match status" value="1"/>
</dbReference>
<reference evidence="2" key="1">
    <citation type="journal article" date="2011" name="MBio">
        <title>Novel metabolic attributes of the genus Cyanothece, comprising a group of unicellular nitrogen-fixing Cyanobacteria.</title>
        <authorList>
            <person name="Bandyopadhyay A."/>
            <person name="Elvitigala T."/>
            <person name="Welsh E."/>
            <person name="Stockel J."/>
            <person name="Liberton M."/>
            <person name="Min H."/>
            <person name="Sherman L.A."/>
            <person name="Pakrasi H.B."/>
        </authorList>
    </citation>
    <scope>NUCLEOTIDE SEQUENCE [LARGE SCALE GENOMIC DNA]</scope>
    <source>
        <strain evidence="2">PCC 8801</strain>
    </source>
</reference>
<name>B7K582_RIPO1</name>
<dbReference type="InterPro" id="IPR012674">
    <property type="entry name" value="Calycin"/>
</dbReference>
<sequence length="149" mass="17109">MINVDTNHVPEIFTHHIGTWKGEYIKTDTKGHFSRSFWGSFTFNIEGINYDQVNYYEYADGGNLTLHFSGTFHEGILSMKSISYDDFSATAWDSGENTIIFRAEKTQNNDKILFLEMINLITPTHRVRCTQAFKNGVFDGVSFIEETKS</sequence>
<dbReference type="Proteomes" id="UP000008204">
    <property type="component" value="Chromosome"/>
</dbReference>
<dbReference type="OrthoDB" id="457594at2"/>
<accession>B7K582</accession>
<organism evidence="1 2">
    <name type="scientific">Rippkaea orientalis (strain PCC 8801 / RF-1)</name>
    <name type="common">Cyanothece sp. (strain PCC 8801)</name>
    <dbReference type="NCBI Taxonomy" id="41431"/>
    <lineage>
        <taxon>Bacteria</taxon>
        <taxon>Bacillati</taxon>
        <taxon>Cyanobacteriota</taxon>
        <taxon>Cyanophyceae</taxon>
        <taxon>Oscillatoriophycideae</taxon>
        <taxon>Chroococcales</taxon>
        <taxon>Aphanothecaceae</taxon>
        <taxon>Rippkaea</taxon>
        <taxon>Rippkaea orientalis</taxon>
    </lineage>
</organism>
<dbReference type="EMBL" id="CP001287">
    <property type="protein sequence ID" value="ACK67908.1"/>
    <property type="molecule type" value="Genomic_DNA"/>
</dbReference>
<dbReference type="AlphaFoldDB" id="B7K582"/>
<dbReference type="eggNOG" id="ENOG5033NN2">
    <property type="taxonomic scope" value="Bacteria"/>
</dbReference>